<evidence type="ECO:0000256" key="2">
    <source>
        <dbReference type="ARBA" id="ARBA00022517"/>
    </source>
</evidence>
<keyword evidence="7 10" id="KW-0862">Zinc</keyword>
<evidence type="ECO:0000259" key="12">
    <source>
        <dbReference type="PROSITE" id="PS51721"/>
    </source>
</evidence>
<dbReference type="Gene3D" id="2.40.50.140">
    <property type="entry name" value="Nucleic acid-binding proteins"/>
    <property type="match status" value="1"/>
</dbReference>
<feature type="binding site" evidence="10">
    <location>
        <position position="278"/>
    </location>
    <ligand>
        <name>Zn(2+)</name>
        <dbReference type="ChEBI" id="CHEBI:29105"/>
    </ligand>
</feature>
<comment type="similarity">
    <text evidence="10">Belongs to the TRAFAC class YlqF/YawG GTPase family. RsgA subfamily.</text>
</comment>
<evidence type="ECO:0000256" key="4">
    <source>
        <dbReference type="ARBA" id="ARBA00022730"/>
    </source>
</evidence>
<dbReference type="GO" id="GO:0003924">
    <property type="term" value="F:GTPase activity"/>
    <property type="evidence" value="ECO:0007669"/>
    <property type="project" value="UniProtKB-UniRule"/>
</dbReference>
<evidence type="ECO:0000256" key="5">
    <source>
        <dbReference type="ARBA" id="ARBA00022741"/>
    </source>
</evidence>
<feature type="binding site" evidence="10">
    <location>
        <position position="265"/>
    </location>
    <ligand>
        <name>Zn(2+)</name>
        <dbReference type="ChEBI" id="CHEBI:29105"/>
    </ligand>
</feature>
<comment type="subunit">
    <text evidence="10">Monomer. Associates with 30S ribosomal subunit, binds 16S rRNA.</text>
</comment>
<dbReference type="HAMAP" id="MF_01820">
    <property type="entry name" value="GTPase_RsgA"/>
    <property type="match status" value="1"/>
</dbReference>
<dbReference type="NCBIfam" id="TIGR00157">
    <property type="entry name" value="ribosome small subunit-dependent GTPase A"/>
    <property type="match status" value="1"/>
</dbReference>
<feature type="binding site" evidence="10">
    <location>
        <position position="272"/>
    </location>
    <ligand>
        <name>Zn(2+)</name>
        <dbReference type="ChEBI" id="CHEBI:29105"/>
    </ligand>
</feature>
<dbReference type="AlphaFoldDB" id="A0A7H0VAZ8"/>
<dbReference type="Pfam" id="PF03193">
    <property type="entry name" value="RsgA_GTPase"/>
    <property type="match status" value="1"/>
</dbReference>
<keyword evidence="4 10" id="KW-0699">rRNA-binding</keyword>
<evidence type="ECO:0000256" key="3">
    <source>
        <dbReference type="ARBA" id="ARBA00022723"/>
    </source>
</evidence>
<name>A0A7H0VAZ8_9FLAO</name>
<evidence type="ECO:0000259" key="11">
    <source>
        <dbReference type="PROSITE" id="PS50936"/>
    </source>
</evidence>
<keyword evidence="6 10" id="KW-0378">Hydrolase</keyword>
<dbReference type="Gene3D" id="3.40.50.300">
    <property type="entry name" value="P-loop containing nucleotide triphosphate hydrolases"/>
    <property type="match status" value="1"/>
</dbReference>
<keyword evidence="14" id="KW-1185">Reference proteome</keyword>
<dbReference type="GO" id="GO:0042274">
    <property type="term" value="P:ribosomal small subunit biogenesis"/>
    <property type="evidence" value="ECO:0007669"/>
    <property type="project" value="UniProtKB-UniRule"/>
</dbReference>
<dbReference type="SUPFAM" id="SSF52540">
    <property type="entry name" value="P-loop containing nucleoside triphosphate hydrolases"/>
    <property type="match status" value="1"/>
</dbReference>
<keyword evidence="1 10" id="KW-0963">Cytoplasm</keyword>
<dbReference type="InterPro" id="IPR030378">
    <property type="entry name" value="G_CP_dom"/>
</dbReference>
<keyword evidence="2 10" id="KW-0690">Ribosome biogenesis</keyword>
<dbReference type="PROSITE" id="PS50936">
    <property type="entry name" value="ENGC_GTPASE"/>
    <property type="match status" value="1"/>
</dbReference>
<dbReference type="SUPFAM" id="SSF50249">
    <property type="entry name" value="Nucleic acid-binding proteins"/>
    <property type="match status" value="1"/>
</dbReference>
<proteinExistence type="inferred from homology"/>
<dbReference type="Proteomes" id="UP000516305">
    <property type="component" value="Chromosome"/>
</dbReference>
<protein>
    <recommendedName>
        <fullName evidence="10">Small ribosomal subunit biogenesis GTPase RsgA</fullName>
        <ecNumber evidence="10">3.6.1.-</ecNumber>
    </recommendedName>
</protein>
<dbReference type="EMBL" id="CP060139">
    <property type="protein sequence ID" value="QNR22896.1"/>
    <property type="molecule type" value="Genomic_DNA"/>
</dbReference>
<dbReference type="RefSeq" id="WP_210757464.1">
    <property type="nucleotide sequence ID" value="NZ_CP060139.1"/>
</dbReference>
<comment type="cofactor">
    <cofactor evidence="10">
        <name>Zn(2+)</name>
        <dbReference type="ChEBI" id="CHEBI:29105"/>
    </cofactor>
    <text evidence="10">Binds 1 zinc ion per subunit.</text>
</comment>
<feature type="domain" description="EngC GTPase" evidence="11">
    <location>
        <begin position="89"/>
        <end position="239"/>
    </location>
</feature>
<feature type="binding site" evidence="10">
    <location>
        <begin position="129"/>
        <end position="132"/>
    </location>
    <ligand>
        <name>GTP</name>
        <dbReference type="ChEBI" id="CHEBI:37565"/>
    </ligand>
</feature>
<organism evidence="13 14">
    <name type="scientific">Croceimicrobium hydrocarbonivorans</name>
    <dbReference type="NCBI Taxonomy" id="2761580"/>
    <lineage>
        <taxon>Bacteria</taxon>
        <taxon>Pseudomonadati</taxon>
        <taxon>Bacteroidota</taxon>
        <taxon>Flavobacteriia</taxon>
        <taxon>Flavobacteriales</taxon>
        <taxon>Owenweeksiaceae</taxon>
        <taxon>Croceimicrobium</taxon>
    </lineage>
</organism>
<keyword evidence="9 10" id="KW-0342">GTP-binding</keyword>
<dbReference type="InterPro" id="IPR012340">
    <property type="entry name" value="NA-bd_OB-fold"/>
</dbReference>
<dbReference type="EC" id="3.6.1.-" evidence="10"/>
<keyword evidence="3 10" id="KW-0479">Metal-binding</keyword>
<evidence type="ECO:0000256" key="7">
    <source>
        <dbReference type="ARBA" id="ARBA00022833"/>
    </source>
</evidence>
<dbReference type="Pfam" id="PF16745">
    <property type="entry name" value="RsgA_N"/>
    <property type="match status" value="1"/>
</dbReference>
<evidence type="ECO:0000256" key="6">
    <source>
        <dbReference type="ARBA" id="ARBA00022801"/>
    </source>
</evidence>
<dbReference type="InterPro" id="IPR010914">
    <property type="entry name" value="RsgA_GTPase_dom"/>
</dbReference>
<dbReference type="InterPro" id="IPR004881">
    <property type="entry name" value="Ribosome_biogen_GTPase_RsgA"/>
</dbReference>
<comment type="function">
    <text evidence="10">One of several proteins that assist in the late maturation steps of the functional core of the 30S ribosomal subunit. Helps release RbfA from mature subunits. May play a role in the assembly of ribosomal proteins into the subunit. Circularly permuted GTPase that catalyzes slow GTP hydrolysis, GTPase activity is stimulated by the 30S ribosomal subunit.</text>
</comment>
<feature type="binding site" evidence="10">
    <location>
        <position position="270"/>
    </location>
    <ligand>
        <name>Zn(2+)</name>
        <dbReference type="ChEBI" id="CHEBI:29105"/>
    </ligand>
</feature>
<accession>A0A7H0VAZ8</accession>
<dbReference type="PANTHER" id="PTHR32120">
    <property type="entry name" value="SMALL RIBOSOMAL SUBUNIT BIOGENESIS GTPASE RSGA"/>
    <property type="match status" value="1"/>
</dbReference>
<evidence type="ECO:0000256" key="10">
    <source>
        <dbReference type="HAMAP-Rule" id="MF_01820"/>
    </source>
</evidence>
<evidence type="ECO:0000256" key="9">
    <source>
        <dbReference type="ARBA" id="ARBA00023134"/>
    </source>
</evidence>
<feature type="domain" description="CP-type G" evidence="12">
    <location>
        <begin position="80"/>
        <end position="241"/>
    </location>
</feature>
<dbReference type="KEGG" id="chyd:H4K34_10955"/>
<dbReference type="PANTHER" id="PTHR32120:SF11">
    <property type="entry name" value="SMALL RIBOSOMAL SUBUNIT BIOGENESIS GTPASE RSGA 1, MITOCHONDRIAL-RELATED"/>
    <property type="match status" value="1"/>
</dbReference>
<dbReference type="CDD" id="cd01854">
    <property type="entry name" value="YjeQ_EngC"/>
    <property type="match status" value="1"/>
</dbReference>
<evidence type="ECO:0000313" key="14">
    <source>
        <dbReference type="Proteomes" id="UP000516305"/>
    </source>
</evidence>
<keyword evidence="8 10" id="KW-0694">RNA-binding</keyword>
<dbReference type="Gene3D" id="1.10.40.50">
    <property type="entry name" value="Probable gtpase engc, domain 3"/>
    <property type="match status" value="1"/>
</dbReference>
<dbReference type="GO" id="GO:0046872">
    <property type="term" value="F:metal ion binding"/>
    <property type="evidence" value="ECO:0007669"/>
    <property type="project" value="UniProtKB-KW"/>
</dbReference>
<feature type="binding site" evidence="10">
    <location>
        <begin position="183"/>
        <end position="191"/>
    </location>
    <ligand>
        <name>GTP</name>
        <dbReference type="ChEBI" id="CHEBI:37565"/>
    </ligand>
</feature>
<dbReference type="InterPro" id="IPR031944">
    <property type="entry name" value="RsgA_N"/>
</dbReference>
<dbReference type="InterPro" id="IPR027417">
    <property type="entry name" value="P-loop_NTPase"/>
</dbReference>
<keyword evidence="5 10" id="KW-0547">Nucleotide-binding</keyword>
<reference evidence="13 14" key="1">
    <citation type="submission" date="2020-08" db="EMBL/GenBank/DDBJ databases">
        <title>Croceimicrobium hydrocarbonivorans gen. nov., sp. nov., a novel marine bacterium isolated from a bacterial consortium that degrades polyethylene terephthalate.</title>
        <authorList>
            <person name="Liu R."/>
        </authorList>
    </citation>
    <scope>NUCLEOTIDE SEQUENCE [LARGE SCALE GENOMIC DNA]</scope>
    <source>
        <strain evidence="13 14">A20-9</strain>
    </source>
</reference>
<dbReference type="GO" id="GO:0005737">
    <property type="term" value="C:cytoplasm"/>
    <property type="evidence" value="ECO:0007669"/>
    <property type="project" value="UniProtKB-SubCell"/>
</dbReference>
<gene>
    <name evidence="10 13" type="primary">rsgA</name>
    <name evidence="13" type="ORF">H4K34_10955</name>
</gene>
<comment type="subcellular location">
    <subcellularLocation>
        <location evidence="10">Cytoplasm</location>
    </subcellularLocation>
</comment>
<dbReference type="CDD" id="cd04466">
    <property type="entry name" value="S1_YloQ_GTPase"/>
    <property type="match status" value="1"/>
</dbReference>
<evidence type="ECO:0000256" key="1">
    <source>
        <dbReference type="ARBA" id="ARBA00022490"/>
    </source>
</evidence>
<sequence length="317" mass="35667">MIEEGLVIKSTGLWYKVQTAKALLDCRIRGKIRLQGIKSTNPVAVGDRVLVEVSETEEGHGAITKLLDRKNYIIRKSVNLSKQTQILAANVDQALLIATLDQPKTHLRFIDRFAVSAEAYDIPFVLVFNKTDLYTDEHFEELEFLRIVYEQAGYTVMECSAQSGEGLEELNSLLQSKISLLSGHSGVGKSSLINRIDPNLNLKTRAISEAHEQGQHTTTFAEMHPLAKGGYIIDTPGIRGFGLVNMEPAEMGDYFPEIFRLKGDCKFHNCLHQHEPGCAVKAAVEEHKLAFTRYESYLNFIEGQEDDEPYRKDIYSE</sequence>
<evidence type="ECO:0000256" key="8">
    <source>
        <dbReference type="ARBA" id="ARBA00022884"/>
    </source>
</evidence>
<dbReference type="GO" id="GO:0019843">
    <property type="term" value="F:rRNA binding"/>
    <property type="evidence" value="ECO:0007669"/>
    <property type="project" value="UniProtKB-KW"/>
</dbReference>
<evidence type="ECO:0000313" key="13">
    <source>
        <dbReference type="EMBL" id="QNR22896.1"/>
    </source>
</evidence>
<dbReference type="PROSITE" id="PS51721">
    <property type="entry name" value="G_CP"/>
    <property type="match status" value="1"/>
</dbReference>
<dbReference type="GO" id="GO:0005525">
    <property type="term" value="F:GTP binding"/>
    <property type="evidence" value="ECO:0007669"/>
    <property type="project" value="UniProtKB-UniRule"/>
</dbReference>